<feature type="transmembrane region" description="Helical" evidence="1">
    <location>
        <begin position="396"/>
        <end position="415"/>
    </location>
</feature>
<gene>
    <name evidence="2" type="ORF">J3359_17755</name>
</gene>
<evidence type="ECO:0000313" key="2">
    <source>
        <dbReference type="EMBL" id="QTE22613.1"/>
    </source>
</evidence>
<protein>
    <submittedName>
        <fullName evidence="2">PepSY domain-containing protein</fullName>
    </submittedName>
</protein>
<feature type="transmembrane region" description="Helical" evidence="1">
    <location>
        <begin position="145"/>
        <end position="167"/>
    </location>
</feature>
<keyword evidence="3" id="KW-1185">Reference proteome</keyword>
<dbReference type="EMBL" id="CP071869">
    <property type="protein sequence ID" value="QTE22613.1"/>
    <property type="molecule type" value="Genomic_DNA"/>
</dbReference>
<evidence type="ECO:0000313" key="3">
    <source>
        <dbReference type="Proteomes" id="UP000663920"/>
    </source>
</evidence>
<dbReference type="PANTHER" id="PTHR34219">
    <property type="entry name" value="IRON-REGULATED INNER MEMBRANE PROTEIN-RELATED"/>
    <property type="match status" value="1"/>
</dbReference>
<feature type="transmembrane region" description="Helical" evidence="1">
    <location>
        <begin position="427"/>
        <end position="443"/>
    </location>
</feature>
<feature type="transmembrane region" description="Helical" evidence="1">
    <location>
        <begin position="205"/>
        <end position="229"/>
    </location>
</feature>
<feature type="transmembrane region" description="Helical" evidence="1">
    <location>
        <begin position="455"/>
        <end position="476"/>
    </location>
</feature>
<keyword evidence="1" id="KW-0472">Membrane</keyword>
<dbReference type="KEGG" id="pcea:J3359_17755"/>
<dbReference type="PANTHER" id="PTHR34219:SF3">
    <property type="entry name" value="BLL7967 PROTEIN"/>
    <property type="match status" value="1"/>
</dbReference>
<feature type="transmembrane region" description="Helical" evidence="1">
    <location>
        <begin position="488"/>
        <end position="507"/>
    </location>
</feature>
<dbReference type="AlphaFoldDB" id="A0A975CN03"/>
<name>A0A975CN03_9FLAO</name>
<accession>A0A975CN03</accession>
<organism evidence="2 3">
    <name type="scientific">Polaribacter cellanae</name>
    <dbReference type="NCBI Taxonomy" id="2818493"/>
    <lineage>
        <taxon>Bacteria</taxon>
        <taxon>Pseudomonadati</taxon>
        <taxon>Bacteroidota</taxon>
        <taxon>Flavobacteriia</taxon>
        <taxon>Flavobacteriales</taxon>
        <taxon>Flavobacteriaceae</taxon>
    </lineage>
</organism>
<keyword evidence="1" id="KW-0812">Transmembrane</keyword>
<feature type="transmembrane region" description="Helical" evidence="1">
    <location>
        <begin position="349"/>
        <end position="375"/>
    </location>
</feature>
<evidence type="ECO:0000256" key="1">
    <source>
        <dbReference type="SAM" id="Phobius"/>
    </source>
</evidence>
<proteinExistence type="predicted"/>
<feature type="transmembrane region" description="Helical" evidence="1">
    <location>
        <begin position="12"/>
        <end position="36"/>
    </location>
</feature>
<keyword evidence="1" id="KW-1133">Transmembrane helix</keyword>
<dbReference type="InterPro" id="IPR005625">
    <property type="entry name" value="PepSY-ass_TM"/>
</dbReference>
<dbReference type="RefSeq" id="WP_208078489.1">
    <property type="nucleotide sequence ID" value="NZ_CP071869.1"/>
</dbReference>
<sequence>MNNRYYNIFFHTHTISGIIISAVLYVIFFAGSFSFFRDEINNWERNQSTSRKLPKDVNFDTVLDGIKSKYNLYGRDITINWPSVENRVNVSLSASKDTLASVAQKRGAFFYVDIDTYESSSYEESYALGEFLYRLHFLAQIPYPIGYYLSGFTAFFFLFAIITGVLVHWKKIISSFYVFRPFSKLKTMWTDAHTSLGVIGLPFQFVYAVTGSFFMIKALVIAPSVMILYNGNQNKLYEDLEYTIPTMPLEYQKTNSFVSVNMLLNSTKSIWKNFNPTGLKVLNYGDKTMKVLVEGETDYNHKFTGKGKVLYNGITGKMLSTKDPYKETTYLDGVKNVLYRLHYGDYGGYALKLISMVLGFVSCFVIISGVMIWLVARDKKHIPEHKKRFNSILVRLYLAICLSMYPTTALTFLMVKINGTSGKEFLYPFYFITWLVLSLFFILKKDNVLTNKLTLLLGSILGILIPIANGIFSGNWFWKTFIEGRHDIFIVDMLWVSISLVGFYIYFQIKKRELND</sequence>
<dbReference type="Pfam" id="PF03929">
    <property type="entry name" value="PepSY_TM"/>
    <property type="match status" value="1"/>
</dbReference>
<dbReference type="Proteomes" id="UP000663920">
    <property type="component" value="Chromosome"/>
</dbReference>
<reference evidence="2 3" key="1">
    <citation type="submission" date="2021-03" db="EMBL/GenBank/DDBJ databases">
        <title>Complete genome of Polaribacter_sp.SM13.</title>
        <authorList>
            <person name="Jeong S.W."/>
            <person name="Bae J.W."/>
        </authorList>
    </citation>
    <scope>NUCLEOTIDE SEQUENCE [LARGE SCALE GENOMIC DNA]</scope>
    <source>
        <strain evidence="2 3">SM13</strain>
    </source>
</reference>